<keyword evidence="2" id="KW-1134">Transmembrane beta strand</keyword>
<dbReference type="InterPro" id="IPR000184">
    <property type="entry name" value="Bac_surfAg_D15"/>
</dbReference>
<comment type="subcellular location">
    <subcellularLocation>
        <location evidence="1">Membrane</location>
    </subcellularLocation>
</comment>
<evidence type="ECO:0000259" key="4">
    <source>
        <dbReference type="Pfam" id="PF01103"/>
    </source>
</evidence>
<keyword evidence="2" id="KW-0812">Transmembrane</keyword>
<evidence type="ECO:0000256" key="1">
    <source>
        <dbReference type="ARBA" id="ARBA00004370"/>
    </source>
</evidence>
<keyword evidence="3" id="KW-0472">Membrane</keyword>
<organism evidence="5 6">
    <name type="scientific">Methylorubrum zatmanii</name>
    <dbReference type="NCBI Taxonomy" id="29429"/>
    <lineage>
        <taxon>Bacteria</taxon>
        <taxon>Pseudomonadati</taxon>
        <taxon>Pseudomonadota</taxon>
        <taxon>Alphaproteobacteria</taxon>
        <taxon>Hyphomicrobiales</taxon>
        <taxon>Methylobacteriaceae</taxon>
        <taxon>Methylorubrum</taxon>
    </lineage>
</organism>
<dbReference type="PANTHER" id="PTHR12815:SF42">
    <property type="entry name" value="BACTERIAL SURFACE ANTIGEN (D15) DOMAIN-CONTAINING PROTEIN"/>
    <property type="match status" value="1"/>
</dbReference>
<proteinExistence type="predicted"/>
<evidence type="ECO:0000313" key="6">
    <source>
        <dbReference type="Proteomes" id="UP001596237"/>
    </source>
</evidence>
<keyword evidence="6" id="KW-1185">Reference proteome</keyword>
<dbReference type="InterPro" id="IPR039910">
    <property type="entry name" value="D15-like"/>
</dbReference>
<name>A0ABW1WW84_9HYPH</name>
<dbReference type="Gene3D" id="2.40.160.50">
    <property type="entry name" value="membrane protein fhac: a member of the omp85/tpsb transporter family"/>
    <property type="match status" value="1"/>
</dbReference>
<evidence type="ECO:0000256" key="2">
    <source>
        <dbReference type="ARBA" id="ARBA00022452"/>
    </source>
</evidence>
<reference evidence="6" key="1">
    <citation type="journal article" date="2019" name="Int. J. Syst. Evol. Microbiol.">
        <title>The Global Catalogue of Microorganisms (GCM) 10K type strain sequencing project: providing services to taxonomists for standard genome sequencing and annotation.</title>
        <authorList>
            <consortium name="The Broad Institute Genomics Platform"/>
            <consortium name="The Broad Institute Genome Sequencing Center for Infectious Disease"/>
            <person name="Wu L."/>
            <person name="Ma J."/>
        </authorList>
    </citation>
    <scope>NUCLEOTIDE SEQUENCE [LARGE SCALE GENOMIC DNA]</scope>
    <source>
        <strain evidence="6">CCUG 36916</strain>
    </source>
</reference>
<dbReference type="Proteomes" id="UP001596237">
    <property type="component" value="Unassembled WGS sequence"/>
</dbReference>
<dbReference type="EMBL" id="JBHSTT010000081">
    <property type="protein sequence ID" value="MFC6391698.1"/>
    <property type="molecule type" value="Genomic_DNA"/>
</dbReference>
<gene>
    <name evidence="5" type="ORF">ACFQDP_20535</name>
</gene>
<dbReference type="PANTHER" id="PTHR12815">
    <property type="entry name" value="SORTING AND ASSEMBLY MACHINERY SAMM50 PROTEIN FAMILY MEMBER"/>
    <property type="match status" value="1"/>
</dbReference>
<dbReference type="Pfam" id="PF01103">
    <property type="entry name" value="Omp85"/>
    <property type="match status" value="1"/>
</dbReference>
<protein>
    <submittedName>
        <fullName evidence="5">Autotransporter assembly complex family protein</fullName>
    </submittedName>
</protein>
<accession>A0ABW1WW84</accession>
<comment type="caution">
    <text evidence="5">The sequence shown here is derived from an EMBL/GenBank/DDBJ whole genome shotgun (WGS) entry which is preliminary data.</text>
</comment>
<evidence type="ECO:0000256" key="3">
    <source>
        <dbReference type="ARBA" id="ARBA00023136"/>
    </source>
</evidence>
<dbReference type="Gene3D" id="3.10.20.310">
    <property type="entry name" value="membrane protein fhac"/>
    <property type="match status" value="1"/>
</dbReference>
<feature type="domain" description="Bacterial surface antigen (D15)" evidence="4">
    <location>
        <begin position="384"/>
        <end position="661"/>
    </location>
</feature>
<dbReference type="RefSeq" id="WP_192281361.1">
    <property type="nucleotide sequence ID" value="NZ_JBHSTT010000081.1"/>
</dbReference>
<sequence length="661" mass="70771">MLLRMNCPLRSPALGGVILSVVAVTALPQPARAFDLFGLFGSEEEPPAPSPTALPYTLRITGTDDSDILKALQDTSTLYRLRQEAPPDGEGLVRRAEADLRRLTDVLSGYGYYQGTVTVRIDGVPVTGEASLTAAARAAEGSRARALVPVKIVVDLGPAYTLRTVRALDPRQRPFPDEVLPERFTRIDDDVPARSATVLAREAKIVDRLRALGHPFAKVVTRDPVVDDAAHVMDVTFTIDPGPRAGLGEVAVKAPEGIDPAVIRSFIYTEPGDPYSPKAVAEIRRSVARIEGLGAVRVREGESLDADGNLPLFVEVSERERNLIGVSARYSTVDGPGVRAYYANRNLWGGGETLRLDADIYYLGLGYDPFATQRKLAGIDTTGLGGRLAATFVKPALGGTRNDLLANAFVTREVQQSYFVDAAGASVALRHRFSDTFSAQIGIDGQVGRSKDAIGTVDYRLIGVPVSVTYDSTDSLLDPTEGVRLIASAAPYPSFLGSDPGIFVAKAQGSTYYALDDEAKYVLAGRLGFGSVSGARLDEIPDNFRFFAGGGGSVRGYAFRTLGPRGPFNLPIGGRSLLEASIEARIKVTDTIGIVPFFDAGTAFASSLPDFDERIRKAAGIGVRYYTGIGPIRADLAFPLDRIKGNRELPVALYISLGQAF</sequence>
<evidence type="ECO:0000313" key="5">
    <source>
        <dbReference type="EMBL" id="MFC6391698.1"/>
    </source>
</evidence>